<organism evidence="2 3">
    <name type="scientific">Caldimicrobium thiodismutans</name>
    <dbReference type="NCBI Taxonomy" id="1653476"/>
    <lineage>
        <taxon>Bacteria</taxon>
        <taxon>Pseudomonadati</taxon>
        <taxon>Thermodesulfobacteriota</taxon>
        <taxon>Thermodesulfobacteria</taxon>
        <taxon>Thermodesulfobacteriales</taxon>
        <taxon>Thermodesulfobacteriaceae</taxon>
        <taxon>Caldimicrobium</taxon>
    </lineage>
</organism>
<gene>
    <name evidence="2" type="ORF">C0197_00980</name>
</gene>
<dbReference type="AlphaFoldDB" id="A0A2N7PL68"/>
<proteinExistence type="predicted"/>
<dbReference type="EMBL" id="PNIE01000014">
    <property type="protein sequence ID" value="PMP64316.1"/>
    <property type="molecule type" value="Genomic_DNA"/>
</dbReference>
<dbReference type="Proteomes" id="UP000235731">
    <property type="component" value="Unassembled WGS sequence"/>
</dbReference>
<protein>
    <submittedName>
        <fullName evidence="2">Uncharacterized protein</fullName>
    </submittedName>
</protein>
<reference evidence="2 3" key="1">
    <citation type="submission" date="2018-01" db="EMBL/GenBank/DDBJ databases">
        <title>Metagenomic assembled genomes from two thermal pools in the Uzon Caldera, Kamchatka, Russia.</title>
        <authorList>
            <person name="Wilkins L."/>
            <person name="Ettinger C."/>
        </authorList>
    </citation>
    <scope>NUCLEOTIDE SEQUENCE [LARGE SCALE GENOMIC DNA]</scope>
    <source>
        <strain evidence="2">ZAV-15</strain>
    </source>
</reference>
<name>A0A2N7PL68_9BACT</name>
<sequence length="86" mass="9261">MAKKVWKGLMLLGLISGLIFTTLADLYAKGPRGGGQGQGNMTRQRIHTPGTGQTSEPIKQQKRQRIHAPDKNQQTPAPAPSAGENQ</sequence>
<accession>A0A2N7PL68</accession>
<comment type="caution">
    <text evidence="2">The sequence shown here is derived from an EMBL/GenBank/DDBJ whole genome shotgun (WGS) entry which is preliminary data.</text>
</comment>
<evidence type="ECO:0000313" key="2">
    <source>
        <dbReference type="EMBL" id="PMP64316.1"/>
    </source>
</evidence>
<feature type="region of interest" description="Disordered" evidence="1">
    <location>
        <begin position="27"/>
        <end position="86"/>
    </location>
</feature>
<evidence type="ECO:0000256" key="1">
    <source>
        <dbReference type="SAM" id="MobiDB-lite"/>
    </source>
</evidence>
<evidence type="ECO:0000313" key="3">
    <source>
        <dbReference type="Proteomes" id="UP000235731"/>
    </source>
</evidence>